<keyword evidence="12" id="KW-1185">Reference proteome</keyword>
<dbReference type="Pfam" id="PF24784">
    <property type="entry name" value="Temptin_C"/>
    <property type="match status" value="2"/>
</dbReference>
<comment type="caution">
    <text evidence="11">The sequence shown here is derived from an EMBL/GenBank/DDBJ whole genome shotgun (WGS) entry which is preliminary data.</text>
</comment>
<dbReference type="InterPro" id="IPR024548">
    <property type="entry name" value="Cu2_monoox_C"/>
</dbReference>
<gene>
    <name evidence="11" type="ORF">FSP39_023234</name>
</gene>
<protein>
    <recommendedName>
        <fullName evidence="13">Temptin</fullName>
    </recommendedName>
</protein>
<feature type="compositionally biased region" description="Basic and acidic residues" evidence="7">
    <location>
        <begin position="583"/>
        <end position="593"/>
    </location>
</feature>
<evidence type="ECO:0000256" key="3">
    <source>
        <dbReference type="ARBA" id="ARBA00023008"/>
    </source>
</evidence>
<keyword evidence="2" id="KW-0560">Oxidoreductase</keyword>
<accession>A0AA88XX00</accession>
<keyword evidence="4" id="KW-0503">Monooxygenase</keyword>
<name>A0AA88XX00_PINIB</name>
<dbReference type="Proteomes" id="UP001186944">
    <property type="component" value="Unassembled WGS sequence"/>
</dbReference>
<evidence type="ECO:0000256" key="7">
    <source>
        <dbReference type="SAM" id="MobiDB-lite"/>
    </source>
</evidence>
<dbReference type="InterPro" id="IPR055313">
    <property type="entry name" value="Temptin-like"/>
</dbReference>
<dbReference type="Gene3D" id="2.60.120.230">
    <property type="match status" value="1"/>
</dbReference>
<feature type="region of interest" description="Disordered" evidence="7">
    <location>
        <begin position="583"/>
        <end position="602"/>
    </location>
</feature>
<keyword evidence="1" id="KW-0479">Metal-binding</keyword>
<keyword evidence="6" id="KW-0325">Glycoprotein</keyword>
<dbReference type="Pfam" id="PF01082">
    <property type="entry name" value="Cu2_monooxygen"/>
    <property type="match status" value="2"/>
</dbReference>
<dbReference type="InterPro" id="IPR020611">
    <property type="entry name" value="Cu2_ascorb_mOase_CS-1"/>
</dbReference>
<keyword evidence="3" id="KW-0186">Copper</keyword>
<evidence type="ECO:0000256" key="4">
    <source>
        <dbReference type="ARBA" id="ARBA00023033"/>
    </source>
</evidence>
<dbReference type="EMBL" id="VSWD01000010">
    <property type="protein sequence ID" value="KAK3091867.1"/>
    <property type="molecule type" value="Genomic_DNA"/>
</dbReference>
<feature type="domain" description="Copper type II ascorbate-dependent monooxygenase C-terminal" evidence="9">
    <location>
        <begin position="245"/>
        <end position="386"/>
    </location>
</feature>
<evidence type="ECO:0008006" key="13">
    <source>
        <dbReference type="Google" id="ProtNLM"/>
    </source>
</evidence>
<dbReference type="AlphaFoldDB" id="A0AA88XX00"/>
<dbReference type="GO" id="GO:0005507">
    <property type="term" value="F:copper ion binding"/>
    <property type="evidence" value="ECO:0007669"/>
    <property type="project" value="InterPro"/>
</dbReference>
<evidence type="ECO:0000256" key="5">
    <source>
        <dbReference type="ARBA" id="ARBA00023157"/>
    </source>
</evidence>
<evidence type="ECO:0000259" key="9">
    <source>
        <dbReference type="Pfam" id="PF03712"/>
    </source>
</evidence>
<evidence type="ECO:0000259" key="10">
    <source>
        <dbReference type="Pfam" id="PF24784"/>
    </source>
</evidence>
<dbReference type="InterPro" id="IPR000323">
    <property type="entry name" value="Cu2_ascorb_mOase_N"/>
</dbReference>
<dbReference type="PANTHER" id="PTHR34737">
    <property type="entry name" value="EF-HAND DOMAIN-CONTAINING PROTEIN"/>
    <property type="match status" value="1"/>
</dbReference>
<evidence type="ECO:0000313" key="12">
    <source>
        <dbReference type="Proteomes" id="UP001186944"/>
    </source>
</evidence>
<dbReference type="PANTHER" id="PTHR34737:SF2">
    <property type="entry name" value="EF-HAND DOMAIN-CONTAINING PROTEIN"/>
    <property type="match status" value="1"/>
</dbReference>
<dbReference type="GO" id="GO:0016715">
    <property type="term" value="F:oxidoreductase activity, acting on paired donors, with incorporation or reduction of molecular oxygen, reduced ascorbate as one donor, and incorporation of one atom of oxygen"/>
    <property type="evidence" value="ECO:0007669"/>
    <property type="project" value="InterPro"/>
</dbReference>
<sequence>MNIAGGGQRNPFGQDFHDAGKTWTQALCEKDSDNDGRTNGQELGDPNCVWTEGSVPEITVGLSHPGVCEPFDSELCRGRNDWVDCTLQEFKCDALERERPEDLMNVTVKFPPTPVPSKETSYYCMTFDLNLNEEYHMIATEPIIDNAHVMHHIVLYGCGAEVTSNEYTSPRECGMGLDGCYSIIGLWTVGTFGECFHQQIGFLMGGSGFRRVAMQFHWNNPQFLTDYTDSSGIVLHLTKNKRTHNAGVLMVGQEYIQLPPGEDSVDVVGRCRSDMSRAYLTGPVQFTRGINHMHYLGRAMKIEQFRNGVKLRDVTLDVVYSYDSPVLYDYLDTIEFLPGDEIRTTCTFKTKDRSMTVFKGDGTNDEMCYGFLTFHPVENMLFPYCTEWRGLDAMQFYYKDVINGCAWKNFTNTSIPEIQALHTKVLSHCSHLGLCLKECIDVIKEVKQHPCMAGDMQERFRQGVRQDAGHYMHMALFFSAIDSCDAEIAKESCPKSPTVTGDSPISRHTVLVASLIVAVTTVHGYKHYQTKIPNGESVPHPCKPNYMWKGVGHTNAAGGGERNQFGKDFKEAGKTWTQALCQKDSDNDGKTNGEELGDPNCKWTEGGGAPEITVGLSHPGICDPFDSEQCRGRNTWVDCSSQEFKCDALERENPEDLMNVTLRFKPTQVPPKETNYFCMTFDLNLKEEYHMIATEPVIDNEYVMHHMVLFGCTGSDGNHIAFEQTTKIEDRR</sequence>
<evidence type="ECO:0000256" key="6">
    <source>
        <dbReference type="ARBA" id="ARBA00023180"/>
    </source>
</evidence>
<feature type="domain" description="Copper type II ascorbate-dependent monooxygenase N-terminal" evidence="8">
    <location>
        <begin position="108"/>
        <end position="222"/>
    </location>
</feature>
<reference evidence="11" key="1">
    <citation type="submission" date="2019-08" db="EMBL/GenBank/DDBJ databases">
        <title>The improved chromosome-level genome for the pearl oyster Pinctada fucata martensii using PacBio sequencing and Hi-C.</title>
        <authorList>
            <person name="Zheng Z."/>
        </authorList>
    </citation>
    <scope>NUCLEOTIDE SEQUENCE</scope>
    <source>
        <strain evidence="11">ZZ-2019</strain>
        <tissue evidence="11">Adductor muscle</tissue>
    </source>
</reference>
<evidence type="ECO:0000256" key="2">
    <source>
        <dbReference type="ARBA" id="ARBA00023002"/>
    </source>
</evidence>
<evidence type="ECO:0000259" key="8">
    <source>
        <dbReference type="Pfam" id="PF01082"/>
    </source>
</evidence>
<feature type="domain" description="Temptin Cys/Cys disulfide" evidence="10">
    <location>
        <begin position="3"/>
        <end position="67"/>
    </location>
</feature>
<proteinExistence type="predicted"/>
<organism evidence="11 12">
    <name type="scientific">Pinctada imbricata</name>
    <name type="common">Atlantic pearl-oyster</name>
    <name type="synonym">Pinctada martensii</name>
    <dbReference type="NCBI Taxonomy" id="66713"/>
    <lineage>
        <taxon>Eukaryota</taxon>
        <taxon>Metazoa</taxon>
        <taxon>Spiralia</taxon>
        <taxon>Lophotrochozoa</taxon>
        <taxon>Mollusca</taxon>
        <taxon>Bivalvia</taxon>
        <taxon>Autobranchia</taxon>
        <taxon>Pteriomorphia</taxon>
        <taxon>Pterioida</taxon>
        <taxon>Pterioidea</taxon>
        <taxon>Pteriidae</taxon>
        <taxon>Pinctada</taxon>
    </lineage>
</organism>
<dbReference type="Pfam" id="PF03712">
    <property type="entry name" value="Cu2_monoox_C"/>
    <property type="match status" value="1"/>
</dbReference>
<dbReference type="InterPro" id="IPR014784">
    <property type="entry name" value="Cu2_ascorb_mOase-like_C"/>
</dbReference>
<dbReference type="Gene3D" id="2.60.120.310">
    <property type="entry name" value="Copper type II, ascorbate-dependent monooxygenase, N-terminal domain"/>
    <property type="match status" value="2"/>
</dbReference>
<dbReference type="InterPro" id="IPR057626">
    <property type="entry name" value="S-S_Temptin"/>
</dbReference>
<dbReference type="InterPro" id="IPR036939">
    <property type="entry name" value="Cu2_ascorb_mOase_N_sf"/>
</dbReference>
<feature type="domain" description="Copper type II ascorbate-dependent monooxygenase N-terminal" evidence="8">
    <location>
        <begin position="662"/>
        <end position="714"/>
    </location>
</feature>
<evidence type="ECO:0000313" key="11">
    <source>
        <dbReference type="EMBL" id="KAK3091867.1"/>
    </source>
</evidence>
<dbReference type="InterPro" id="IPR008977">
    <property type="entry name" value="PHM/PNGase_F_dom_sf"/>
</dbReference>
<evidence type="ECO:0000256" key="1">
    <source>
        <dbReference type="ARBA" id="ARBA00022723"/>
    </source>
</evidence>
<dbReference type="SUPFAM" id="SSF49742">
    <property type="entry name" value="PHM/PNGase F"/>
    <property type="match status" value="3"/>
</dbReference>
<dbReference type="PROSITE" id="PS00084">
    <property type="entry name" value="CU2_MONOOXYGENASE_1"/>
    <property type="match status" value="1"/>
</dbReference>
<feature type="domain" description="Temptin Cys/Cys disulfide" evidence="10">
    <location>
        <begin position="522"/>
        <end position="621"/>
    </location>
</feature>
<keyword evidence="5" id="KW-1015">Disulfide bond</keyword>